<dbReference type="Proteomes" id="UP001152885">
    <property type="component" value="Unassembled WGS sequence"/>
</dbReference>
<evidence type="ECO:0000256" key="1">
    <source>
        <dbReference type="ARBA" id="ARBA00004167"/>
    </source>
</evidence>
<evidence type="ECO:0000256" key="3">
    <source>
        <dbReference type="ARBA" id="ARBA00022692"/>
    </source>
</evidence>
<evidence type="ECO:0000256" key="9">
    <source>
        <dbReference type="SAM" id="MobiDB-lite"/>
    </source>
</evidence>
<gene>
    <name evidence="11" type="ORF">CANVERA_P1897</name>
</gene>
<dbReference type="AlphaFoldDB" id="A0A9W4TU14"/>
<evidence type="ECO:0000256" key="8">
    <source>
        <dbReference type="ARBA" id="ARBA00038077"/>
    </source>
</evidence>
<dbReference type="GO" id="GO:0033617">
    <property type="term" value="P:mitochondrial respiratory chain complex IV assembly"/>
    <property type="evidence" value="ECO:0007669"/>
    <property type="project" value="InterPro"/>
</dbReference>
<name>A0A9W4TU14_9ASCO</name>
<evidence type="ECO:0000256" key="5">
    <source>
        <dbReference type="ARBA" id="ARBA00022989"/>
    </source>
</evidence>
<organism evidence="11 12">
    <name type="scientific">Candida verbasci</name>
    <dbReference type="NCBI Taxonomy" id="1227364"/>
    <lineage>
        <taxon>Eukaryota</taxon>
        <taxon>Fungi</taxon>
        <taxon>Dikarya</taxon>
        <taxon>Ascomycota</taxon>
        <taxon>Saccharomycotina</taxon>
        <taxon>Pichiomycetes</taxon>
        <taxon>Debaryomycetaceae</taxon>
        <taxon>Candida/Lodderomyces clade</taxon>
        <taxon>Candida</taxon>
    </lineage>
</organism>
<keyword evidence="7 10" id="KW-0472">Membrane</keyword>
<feature type="compositionally biased region" description="Acidic residues" evidence="9">
    <location>
        <begin position="92"/>
        <end position="109"/>
    </location>
</feature>
<evidence type="ECO:0000256" key="6">
    <source>
        <dbReference type="ARBA" id="ARBA00023128"/>
    </source>
</evidence>
<proteinExistence type="inferred from homology"/>
<evidence type="ECO:0000313" key="11">
    <source>
        <dbReference type="EMBL" id="CAI5757383.1"/>
    </source>
</evidence>
<dbReference type="PANTHER" id="PTHR33968">
    <property type="entry name" value="PROTEIN PET100 HOMOLOG, MITOCHONDRIAL"/>
    <property type="match status" value="1"/>
</dbReference>
<dbReference type="InterPro" id="IPR018625">
    <property type="entry name" value="Pet100"/>
</dbReference>
<keyword evidence="5 10" id="KW-1133">Transmembrane helix</keyword>
<comment type="caution">
    <text evidence="11">The sequence shown here is derived from an EMBL/GenBank/DDBJ whole genome shotgun (WGS) entry which is preliminary data.</text>
</comment>
<protein>
    <submittedName>
        <fullName evidence="11">Uncharacterized protein</fullName>
    </submittedName>
</protein>
<dbReference type="Pfam" id="PF09803">
    <property type="entry name" value="Pet100"/>
    <property type="match status" value="1"/>
</dbReference>
<reference evidence="11" key="1">
    <citation type="submission" date="2022-12" db="EMBL/GenBank/DDBJ databases">
        <authorList>
            <person name="Brejova B."/>
        </authorList>
    </citation>
    <scope>NUCLEOTIDE SEQUENCE</scope>
</reference>
<evidence type="ECO:0000313" key="12">
    <source>
        <dbReference type="Proteomes" id="UP001152885"/>
    </source>
</evidence>
<sequence>MAILKRLLYKLNRTRLETAKFGFYLLSPILVMYYVGLNTDEKFNLPGFWPDPSTLNQIPKEPHEIQAEIARIKRARLEKRKRLEERARELGITEEDVENENENENEATA</sequence>
<dbReference type="OrthoDB" id="18175at2759"/>
<evidence type="ECO:0000256" key="4">
    <source>
        <dbReference type="ARBA" id="ARBA00022946"/>
    </source>
</evidence>
<dbReference type="GO" id="GO:0051082">
    <property type="term" value="F:unfolded protein binding"/>
    <property type="evidence" value="ECO:0007669"/>
    <property type="project" value="TreeGrafter"/>
</dbReference>
<evidence type="ECO:0000256" key="7">
    <source>
        <dbReference type="ARBA" id="ARBA00023136"/>
    </source>
</evidence>
<feature type="transmembrane region" description="Helical" evidence="10">
    <location>
        <begin position="21"/>
        <end position="37"/>
    </location>
</feature>
<evidence type="ECO:0000256" key="2">
    <source>
        <dbReference type="ARBA" id="ARBA00004325"/>
    </source>
</evidence>
<feature type="region of interest" description="Disordered" evidence="9">
    <location>
        <begin position="88"/>
        <end position="109"/>
    </location>
</feature>
<dbReference type="EMBL" id="CANTUO010000001">
    <property type="protein sequence ID" value="CAI5757383.1"/>
    <property type="molecule type" value="Genomic_DNA"/>
</dbReference>
<keyword evidence="6" id="KW-0496">Mitochondrion</keyword>
<dbReference type="GO" id="GO:0005743">
    <property type="term" value="C:mitochondrial inner membrane"/>
    <property type="evidence" value="ECO:0007669"/>
    <property type="project" value="TreeGrafter"/>
</dbReference>
<keyword evidence="12" id="KW-1185">Reference proteome</keyword>
<accession>A0A9W4TU14</accession>
<keyword evidence="3 10" id="KW-0812">Transmembrane</keyword>
<comment type="subcellular location">
    <subcellularLocation>
        <location evidence="1">Membrane</location>
        <topology evidence="1">Single-pass membrane protein</topology>
    </subcellularLocation>
    <subcellularLocation>
        <location evidence="2">Mitochondrion membrane</location>
    </subcellularLocation>
</comment>
<keyword evidence="4" id="KW-0809">Transit peptide</keyword>
<evidence type="ECO:0000256" key="10">
    <source>
        <dbReference type="SAM" id="Phobius"/>
    </source>
</evidence>
<dbReference type="PANTHER" id="PTHR33968:SF1">
    <property type="entry name" value="PROTEIN PET100 HOMOLOG, MITOCHONDRIAL"/>
    <property type="match status" value="1"/>
</dbReference>
<comment type="similarity">
    <text evidence="8">Belongs to the PET100 family.</text>
</comment>